<name>A0A9D1SN19_9PROT</name>
<gene>
    <name evidence="2" type="ORF">IAC63_03350</name>
</gene>
<organism evidence="2 3">
    <name type="scientific">Candidatus Enterousia avicola</name>
    <dbReference type="NCBI Taxonomy" id="2840787"/>
    <lineage>
        <taxon>Bacteria</taxon>
        <taxon>Pseudomonadati</taxon>
        <taxon>Pseudomonadota</taxon>
        <taxon>Alphaproteobacteria</taxon>
        <taxon>Candidatus Enterousia</taxon>
    </lineage>
</organism>
<reference evidence="2" key="2">
    <citation type="journal article" date="2021" name="PeerJ">
        <title>Extensive microbial diversity within the chicken gut microbiome revealed by metagenomics and culture.</title>
        <authorList>
            <person name="Gilroy R."/>
            <person name="Ravi A."/>
            <person name="Getino M."/>
            <person name="Pursley I."/>
            <person name="Horton D.L."/>
            <person name="Alikhan N.F."/>
            <person name="Baker D."/>
            <person name="Gharbi K."/>
            <person name="Hall N."/>
            <person name="Watson M."/>
            <person name="Adriaenssens E.M."/>
            <person name="Foster-Nyarko E."/>
            <person name="Jarju S."/>
            <person name="Secka A."/>
            <person name="Antonio M."/>
            <person name="Oren A."/>
            <person name="Chaudhuri R.R."/>
            <person name="La Ragione R."/>
            <person name="Hildebrand F."/>
            <person name="Pallen M.J."/>
        </authorList>
    </citation>
    <scope>NUCLEOTIDE SEQUENCE</scope>
    <source>
        <strain evidence="2">CHK136-897</strain>
    </source>
</reference>
<dbReference type="Gene3D" id="3.90.1200.10">
    <property type="match status" value="1"/>
</dbReference>
<protein>
    <submittedName>
        <fullName evidence="2">Phosphotransferase</fullName>
    </submittedName>
</protein>
<evidence type="ECO:0000259" key="1">
    <source>
        <dbReference type="Pfam" id="PF01636"/>
    </source>
</evidence>
<sequence>MLNLENLQLINTNSPRETLAYKGNGVVYKIPVKRTNPAYAKVWLDKQKLSKQVADSVSAKKTSDTYTIPKILEISDKEFFVKEELVTGEALKSSFVETLTPEELDIIYKGLANFTNDINQSRSVLTQKDSFDISTNINYVGGTPMSDVLEGLKKYLPEKSLDIVRMAKDWFDTAAENDASVVFAHGDINEHNVLFDRKTKKLSILDFAEAKYQNANYMFYVDYARLGWLDIDRLVEEYEKLPKAQPVRTKTDIKVKDMRNALYNFKSTAEEFLKKPNVATKIRLGLISQYIDKIKQLYEKVTGFNDFEKGLTNINTLNQIKEKQNNVKKAAAKKKGKRK</sequence>
<dbReference type="SUPFAM" id="SSF56112">
    <property type="entry name" value="Protein kinase-like (PK-like)"/>
    <property type="match status" value="1"/>
</dbReference>
<proteinExistence type="predicted"/>
<evidence type="ECO:0000313" key="2">
    <source>
        <dbReference type="EMBL" id="HIU65648.1"/>
    </source>
</evidence>
<dbReference type="InterPro" id="IPR011009">
    <property type="entry name" value="Kinase-like_dom_sf"/>
</dbReference>
<dbReference type="AlphaFoldDB" id="A0A9D1SN19"/>
<dbReference type="EMBL" id="DVNO01000030">
    <property type="protein sequence ID" value="HIU65648.1"/>
    <property type="molecule type" value="Genomic_DNA"/>
</dbReference>
<accession>A0A9D1SN19</accession>
<dbReference type="Pfam" id="PF01636">
    <property type="entry name" value="APH"/>
    <property type="match status" value="1"/>
</dbReference>
<reference evidence="2" key="1">
    <citation type="submission" date="2020-10" db="EMBL/GenBank/DDBJ databases">
        <authorList>
            <person name="Gilroy R."/>
        </authorList>
    </citation>
    <scope>NUCLEOTIDE SEQUENCE</scope>
    <source>
        <strain evidence="2">CHK136-897</strain>
    </source>
</reference>
<comment type="caution">
    <text evidence="2">The sequence shown here is derived from an EMBL/GenBank/DDBJ whole genome shotgun (WGS) entry which is preliminary data.</text>
</comment>
<dbReference type="InterPro" id="IPR002575">
    <property type="entry name" value="Aminoglycoside_PTrfase"/>
</dbReference>
<dbReference type="Proteomes" id="UP000824142">
    <property type="component" value="Unassembled WGS sequence"/>
</dbReference>
<feature type="domain" description="Aminoglycoside phosphotransferase" evidence="1">
    <location>
        <begin position="86"/>
        <end position="214"/>
    </location>
</feature>
<evidence type="ECO:0000313" key="3">
    <source>
        <dbReference type="Proteomes" id="UP000824142"/>
    </source>
</evidence>